<keyword evidence="5 6" id="KW-0472">Membrane</keyword>
<dbReference type="EMBL" id="BMMF01000002">
    <property type="protein sequence ID" value="GGK21136.1"/>
    <property type="molecule type" value="Genomic_DNA"/>
</dbReference>
<feature type="transmembrane region" description="Helical" evidence="6">
    <location>
        <begin position="67"/>
        <end position="86"/>
    </location>
</feature>
<comment type="caution">
    <text evidence="7">The sequence shown here is derived from an EMBL/GenBank/DDBJ whole genome shotgun (WGS) entry which is preliminary data.</text>
</comment>
<proteinExistence type="predicted"/>
<protein>
    <recommendedName>
        <fullName evidence="9">Cytochrome c oxidase assembly protein</fullName>
    </recommendedName>
</protein>
<dbReference type="InterPro" id="IPR019108">
    <property type="entry name" value="Caa3_assmbl_CtaG-rel"/>
</dbReference>
<dbReference type="Proteomes" id="UP000600449">
    <property type="component" value="Unassembled WGS sequence"/>
</dbReference>
<dbReference type="GO" id="GO:0005886">
    <property type="term" value="C:plasma membrane"/>
    <property type="evidence" value="ECO:0007669"/>
    <property type="project" value="UniProtKB-SubCell"/>
</dbReference>
<evidence type="ECO:0000256" key="1">
    <source>
        <dbReference type="ARBA" id="ARBA00004651"/>
    </source>
</evidence>
<dbReference type="AlphaFoldDB" id="A0A917Q490"/>
<feature type="transmembrane region" description="Helical" evidence="6">
    <location>
        <begin position="106"/>
        <end position="124"/>
    </location>
</feature>
<reference evidence="7 8" key="1">
    <citation type="journal article" date="2014" name="Int. J. Syst. Evol. Microbiol.">
        <title>Complete genome sequence of Corynebacterium casei LMG S-19264T (=DSM 44701T), isolated from a smear-ripened cheese.</title>
        <authorList>
            <consortium name="US DOE Joint Genome Institute (JGI-PGF)"/>
            <person name="Walter F."/>
            <person name="Albersmeier A."/>
            <person name="Kalinowski J."/>
            <person name="Ruckert C."/>
        </authorList>
    </citation>
    <scope>NUCLEOTIDE SEQUENCE [LARGE SCALE GENOMIC DNA]</scope>
    <source>
        <strain evidence="7 8">CGMCC 1.9161</strain>
    </source>
</reference>
<keyword evidence="8" id="KW-1185">Reference proteome</keyword>
<evidence type="ECO:0000256" key="4">
    <source>
        <dbReference type="ARBA" id="ARBA00022989"/>
    </source>
</evidence>
<sequence length="202" mass="21330">MSAPRLLLLAGGIAILLAAWIGPLPALALTRFWAHMVMHLMVVAIAAPLIALALAGSRYDPAARLPLLFAPLPAAFLELVVIWGWHAPVAHDAARMRPEIFVAEQASFLAVGFLVWMSALGGAARVRRERAAGGVGALLLTSMHMGLLGVLLALAPRPLYEACLGVFDQQVGGVMMLAVGGSVYLAGALWLLADLLREEARS</sequence>
<evidence type="ECO:0000256" key="5">
    <source>
        <dbReference type="ARBA" id="ARBA00023136"/>
    </source>
</evidence>
<feature type="transmembrane region" description="Helical" evidence="6">
    <location>
        <begin position="131"/>
        <end position="154"/>
    </location>
</feature>
<gene>
    <name evidence="7" type="ORF">GCM10011322_04700</name>
</gene>
<evidence type="ECO:0000256" key="3">
    <source>
        <dbReference type="ARBA" id="ARBA00022692"/>
    </source>
</evidence>
<evidence type="ECO:0000313" key="8">
    <source>
        <dbReference type="Proteomes" id="UP000600449"/>
    </source>
</evidence>
<dbReference type="Pfam" id="PF09678">
    <property type="entry name" value="Caa3_CtaG"/>
    <property type="match status" value="1"/>
</dbReference>
<dbReference type="RefSeq" id="WP_188909158.1">
    <property type="nucleotide sequence ID" value="NZ_BMMF01000002.1"/>
</dbReference>
<name>A0A917Q490_9HYPH</name>
<evidence type="ECO:0000256" key="2">
    <source>
        <dbReference type="ARBA" id="ARBA00022475"/>
    </source>
</evidence>
<accession>A0A917Q490</accession>
<evidence type="ECO:0000313" key="7">
    <source>
        <dbReference type="EMBL" id="GGK21136.1"/>
    </source>
</evidence>
<evidence type="ECO:0000256" key="6">
    <source>
        <dbReference type="SAM" id="Phobius"/>
    </source>
</evidence>
<organism evidence="7 8">
    <name type="scientific">Salinarimonas ramus</name>
    <dbReference type="NCBI Taxonomy" id="690164"/>
    <lineage>
        <taxon>Bacteria</taxon>
        <taxon>Pseudomonadati</taxon>
        <taxon>Pseudomonadota</taxon>
        <taxon>Alphaproteobacteria</taxon>
        <taxon>Hyphomicrobiales</taxon>
        <taxon>Salinarimonadaceae</taxon>
        <taxon>Salinarimonas</taxon>
    </lineage>
</organism>
<feature type="transmembrane region" description="Helical" evidence="6">
    <location>
        <begin position="174"/>
        <end position="193"/>
    </location>
</feature>
<evidence type="ECO:0008006" key="9">
    <source>
        <dbReference type="Google" id="ProtNLM"/>
    </source>
</evidence>
<keyword evidence="2" id="KW-1003">Cell membrane</keyword>
<feature type="transmembrane region" description="Helical" evidence="6">
    <location>
        <begin position="36"/>
        <end position="55"/>
    </location>
</feature>
<keyword evidence="3 6" id="KW-0812">Transmembrane</keyword>
<keyword evidence="4 6" id="KW-1133">Transmembrane helix</keyword>
<comment type="subcellular location">
    <subcellularLocation>
        <location evidence="1">Cell membrane</location>
        <topology evidence="1">Multi-pass membrane protein</topology>
    </subcellularLocation>
</comment>